<evidence type="ECO:0000256" key="2">
    <source>
        <dbReference type="ARBA" id="ARBA00022771"/>
    </source>
</evidence>
<dbReference type="SMART" id="SM00184">
    <property type="entry name" value="RING"/>
    <property type="match status" value="1"/>
</dbReference>
<dbReference type="GO" id="GO:0016567">
    <property type="term" value="P:protein ubiquitination"/>
    <property type="evidence" value="ECO:0007669"/>
    <property type="project" value="InterPro"/>
</dbReference>
<proteinExistence type="predicted"/>
<dbReference type="GO" id="GO:0004842">
    <property type="term" value="F:ubiquitin-protein transferase activity"/>
    <property type="evidence" value="ECO:0007669"/>
    <property type="project" value="InterPro"/>
</dbReference>
<feature type="coiled-coil region" evidence="5">
    <location>
        <begin position="167"/>
        <end position="194"/>
    </location>
</feature>
<dbReference type="PANTHER" id="PTHR10131">
    <property type="entry name" value="TNF RECEPTOR ASSOCIATED FACTOR"/>
    <property type="match status" value="1"/>
</dbReference>
<sequence length="363" mass="42005">MNVSFITYLCATRCKSKRIPKMSNVQYEYVDESSIDENYKCLICNEPFQQPVTTSCDHTYCQECIQRWLDEGYSSCPVCRHPLSINNIKLVTTRLILNILDRLLVKCLQCGQTGIQRGNFNDHINKICPKGEIVCSASDIKCPWSGQRDQFQNHLINCSYEQLRPVLDSLINTNRQLEQQVQNLTNQVQNLHTAVQKPSRRLITFDKLFEIDKKVDFGTLSESYEGLKWINVWYMHEQWVKANHAYSGWENAFTKGHVCIAFNGKGNSMSICSSKRRGKDTFSLISFEATAAWLDNLQINLIGRRVQEDLYSTTIILQYDTSQVFNLDWNDIDEIQFIPINGTSHPGTQYTEKYFAITWILID</sequence>
<keyword evidence="8" id="KW-1185">Reference proteome</keyword>
<protein>
    <recommendedName>
        <fullName evidence="6">RING-type domain-containing protein</fullName>
    </recommendedName>
</protein>
<dbReference type="PROSITE" id="PS50089">
    <property type="entry name" value="ZF_RING_2"/>
    <property type="match status" value="1"/>
</dbReference>
<keyword evidence="2 4" id="KW-0863">Zinc-finger</keyword>
<dbReference type="InterPro" id="IPR001293">
    <property type="entry name" value="Znf_TRAF"/>
</dbReference>
<evidence type="ECO:0000313" key="7">
    <source>
        <dbReference type="EMBL" id="CAF0860285.1"/>
    </source>
</evidence>
<dbReference type="Proteomes" id="UP000663870">
    <property type="component" value="Unassembled WGS sequence"/>
</dbReference>
<evidence type="ECO:0000256" key="1">
    <source>
        <dbReference type="ARBA" id="ARBA00022723"/>
    </source>
</evidence>
<dbReference type="EMBL" id="CAJNOL010000117">
    <property type="protein sequence ID" value="CAF0860285.1"/>
    <property type="molecule type" value="Genomic_DNA"/>
</dbReference>
<dbReference type="Pfam" id="PF13923">
    <property type="entry name" value="zf-C3HC4_2"/>
    <property type="match status" value="1"/>
</dbReference>
<dbReference type="Pfam" id="PF02176">
    <property type="entry name" value="zf-TRAF"/>
    <property type="match status" value="1"/>
</dbReference>
<evidence type="ECO:0000256" key="3">
    <source>
        <dbReference type="ARBA" id="ARBA00022833"/>
    </source>
</evidence>
<dbReference type="SMART" id="SM00504">
    <property type="entry name" value="Ubox"/>
    <property type="match status" value="1"/>
</dbReference>
<keyword evidence="1" id="KW-0479">Metal-binding</keyword>
<gene>
    <name evidence="7" type="ORF">JXQ802_LOCUS7152</name>
</gene>
<reference evidence="7" key="1">
    <citation type="submission" date="2021-02" db="EMBL/GenBank/DDBJ databases">
        <authorList>
            <person name="Nowell W R."/>
        </authorList>
    </citation>
    <scope>NUCLEOTIDE SEQUENCE</scope>
</reference>
<evidence type="ECO:0000256" key="4">
    <source>
        <dbReference type="PROSITE-ProRule" id="PRU00175"/>
    </source>
</evidence>
<dbReference type="InterPro" id="IPR013083">
    <property type="entry name" value="Znf_RING/FYVE/PHD"/>
</dbReference>
<keyword evidence="3" id="KW-0862">Zinc</keyword>
<dbReference type="AlphaFoldDB" id="A0A813X1F9"/>
<dbReference type="CDD" id="cd16449">
    <property type="entry name" value="RING-HC"/>
    <property type="match status" value="1"/>
</dbReference>
<dbReference type="InterPro" id="IPR001841">
    <property type="entry name" value="Znf_RING"/>
</dbReference>
<dbReference type="Gene3D" id="3.30.40.10">
    <property type="entry name" value="Zinc/RING finger domain, C3HC4 (zinc finger)"/>
    <property type="match status" value="2"/>
</dbReference>
<comment type="caution">
    <text evidence="7">The sequence shown here is derived from an EMBL/GenBank/DDBJ whole genome shotgun (WGS) entry which is preliminary data.</text>
</comment>
<dbReference type="InterPro" id="IPR017907">
    <property type="entry name" value="Znf_RING_CS"/>
</dbReference>
<name>A0A813X1F9_9BILA</name>
<dbReference type="SUPFAM" id="SSF57850">
    <property type="entry name" value="RING/U-box"/>
    <property type="match status" value="1"/>
</dbReference>
<dbReference type="InterPro" id="IPR003613">
    <property type="entry name" value="Ubox_domain"/>
</dbReference>
<evidence type="ECO:0000313" key="8">
    <source>
        <dbReference type="Proteomes" id="UP000663870"/>
    </source>
</evidence>
<dbReference type="GO" id="GO:0008270">
    <property type="term" value="F:zinc ion binding"/>
    <property type="evidence" value="ECO:0007669"/>
    <property type="project" value="UniProtKB-KW"/>
</dbReference>
<evidence type="ECO:0000259" key="6">
    <source>
        <dbReference type="PROSITE" id="PS50089"/>
    </source>
</evidence>
<dbReference type="PANTHER" id="PTHR10131:SF94">
    <property type="entry name" value="TNF RECEPTOR-ASSOCIATED FACTOR 4"/>
    <property type="match status" value="1"/>
</dbReference>
<dbReference type="SUPFAM" id="SSF49599">
    <property type="entry name" value="TRAF domain-like"/>
    <property type="match status" value="1"/>
</dbReference>
<feature type="domain" description="RING-type" evidence="6">
    <location>
        <begin position="41"/>
        <end position="80"/>
    </location>
</feature>
<dbReference type="PROSITE" id="PS00518">
    <property type="entry name" value="ZF_RING_1"/>
    <property type="match status" value="1"/>
</dbReference>
<organism evidence="7 8">
    <name type="scientific">Rotaria sordida</name>
    <dbReference type="NCBI Taxonomy" id="392033"/>
    <lineage>
        <taxon>Eukaryota</taxon>
        <taxon>Metazoa</taxon>
        <taxon>Spiralia</taxon>
        <taxon>Gnathifera</taxon>
        <taxon>Rotifera</taxon>
        <taxon>Eurotatoria</taxon>
        <taxon>Bdelloidea</taxon>
        <taxon>Philodinida</taxon>
        <taxon>Philodinidae</taxon>
        <taxon>Rotaria</taxon>
    </lineage>
</organism>
<accession>A0A813X1F9</accession>
<keyword evidence="5" id="KW-0175">Coiled coil</keyword>
<evidence type="ECO:0000256" key="5">
    <source>
        <dbReference type="SAM" id="Coils"/>
    </source>
</evidence>